<dbReference type="EMBL" id="WNEG01000029">
    <property type="protein sequence ID" value="NMG82861.1"/>
    <property type="molecule type" value="Genomic_DNA"/>
</dbReference>
<name>A0A848D9F9_9EURY</name>
<evidence type="ECO:0000313" key="1">
    <source>
        <dbReference type="EMBL" id="NMG82861.1"/>
    </source>
</evidence>
<reference evidence="1" key="1">
    <citation type="journal article" date="2020" name="MBio">
        <title>'Candidatus Ethanoperedens,' a Thermophilic Genus of Archaea Mediating the Anaerobic Oxidation of Ethane.</title>
        <authorList>
            <person name="Hahn C.J."/>
            <person name="Laso-Perez R."/>
            <person name="Vulcano F."/>
            <person name="Vaziourakis K.M."/>
            <person name="Stokke R."/>
            <person name="Steen I.H."/>
            <person name="Teske A."/>
            <person name="Boetius A."/>
            <person name="Liebeke M."/>
            <person name="Amann R."/>
            <person name="Knittel K."/>
            <person name="Wegener G."/>
        </authorList>
    </citation>
    <scope>NUCLEOTIDE SEQUENCE</scope>
    <source>
        <strain evidence="1">GoM-Arc1-LC-WB58</strain>
    </source>
</reference>
<accession>A0A848D9F9</accession>
<dbReference type="Proteomes" id="UP000606580">
    <property type="component" value="Unassembled WGS sequence"/>
</dbReference>
<comment type="caution">
    <text evidence="1">The sequence shown here is derived from an EMBL/GenBank/DDBJ whole genome shotgun (WGS) entry which is preliminary data.</text>
</comment>
<dbReference type="AlphaFoldDB" id="A0A848D9F9"/>
<organism evidence="1 2">
    <name type="scientific">Candidatus Ethanoperedens thermophilum</name>
    <dbReference type="NCBI Taxonomy" id="2766897"/>
    <lineage>
        <taxon>Archaea</taxon>
        <taxon>Methanobacteriati</taxon>
        <taxon>Methanobacteriota</taxon>
        <taxon>Stenosarchaea group</taxon>
        <taxon>Methanomicrobia</taxon>
        <taxon>Methanosarcinales</taxon>
        <taxon>Methanosarcinales incertae sedis</taxon>
        <taxon>GOM Arc I cluster</taxon>
        <taxon>Candidatus Ethanoperedens</taxon>
    </lineage>
</organism>
<protein>
    <submittedName>
        <fullName evidence="1">Uncharacterized protein</fullName>
    </submittedName>
</protein>
<sequence>MKVLVIAETNWIEDIALAQDLRSAYLLELRDKREIDIAIPAYSLHEAGGSLDKKITKRIGERVYGVAG</sequence>
<proteinExistence type="predicted"/>
<gene>
    <name evidence="1" type="ORF">GIS02_01485</name>
</gene>
<evidence type="ECO:0000313" key="2">
    <source>
        <dbReference type="Proteomes" id="UP000606580"/>
    </source>
</evidence>